<dbReference type="Pfam" id="PF11305">
    <property type="entry name" value="DUF3107"/>
    <property type="match status" value="1"/>
</dbReference>
<keyword evidence="2" id="KW-1185">Reference proteome</keyword>
<sequence length="74" mass="7904">MEVRIGVSDVAREVTLRTESSADDLIEKLSRAVADNTLFEVVDLQGRRVVVPAAKVAYLDLGSSDVRAVGFGAV</sequence>
<dbReference type="AlphaFoldDB" id="A0A3M0G4W8"/>
<evidence type="ECO:0000313" key="1">
    <source>
        <dbReference type="EMBL" id="RMB60060.1"/>
    </source>
</evidence>
<accession>A0A3M0G4W8</accession>
<protein>
    <submittedName>
        <fullName evidence="1">DUF3107 domain-containing protein</fullName>
    </submittedName>
</protein>
<gene>
    <name evidence="1" type="ORF">EAX62_10155</name>
</gene>
<dbReference type="InterPro" id="IPR021456">
    <property type="entry name" value="DUF3107"/>
</dbReference>
<dbReference type="EMBL" id="REFW01000002">
    <property type="protein sequence ID" value="RMB60060.1"/>
    <property type="molecule type" value="Genomic_DNA"/>
</dbReference>
<name>A0A3M0G4W8_9ACTN</name>
<reference evidence="1 2" key="1">
    <citation type="submission" date="2018-10" db="EMBL/GenBank/DDBJ databases">
        <title>Tessaracoccus antarcticuss sp. nov., isolated from sediment.</title>
        <authorList>
            <person name="Zhou L.Y."/>
            <person name="Du Z.J."/>
        </authorList>
    </citation>
    <scope>NUCLEOTIDE SEQUENCE [LARGE SCALE GENOMIC DNA]</scope>
    <source>
        <strain evidence="1 2">JDX10</strain>
    </source>
</reference>
<organism evidence="1 2">
    <name type="scientific">Tessaracoccus antarcticus</name>
    <dbReference type="NCBI Taxonomy" id="2479848"/>
    <lineage>
        <taxon>Bacteria</taxon>
        <taxon>Bacillati</taxon>
        <taxon>Actinomycetota</taxon>
        <taxon>Actinomycetes</taxon>
        <taxon>Propionibacteriales</taxon>
        <taxon>Propionibacteriaceae</taxon>
        <taxon>Tessaracoccus</taxon>
    </lineage>
</organism>
<dbReference type="OrthoDB" id="3268468at2"/>
<evidence type="ECO:0000313" key="2">
    <source>
        <dbReference type="Proteomes" id="UP000275256"/>
    </source>
</evidence>
<dbReference type="Proteomes" id="UP000275256">
    <property type="component" value="Unassembled WGS sequence"/>
</dbReference>
<comment type="caution">
    <text evidence="1">The sequence shown here is derived from an EMBL/GenBank/DDBJ whole genome shotgun (WGS) entry which is preliminary data.</text>
</comment>
<proteinExistence type="predicted"/>
<dbReference type="RefSeq" id="WP_121901540.1">
    <property type="nucleotide sequence ID" value="NZ_REFW01000002.1"/>
</dbReference>